<feature type="transmembrane region" description="Helical" evidence="1">
    <location>
        <begin position="6"/>
        <end position="26"/>
    </location>
</feature>
<feature type="transmembrane region" description="Helical" evidence="1">
    <location>
        <begin position="50"/>
        <end position="71"/>
    </location>
</feature>
<evidence type="ECO:0000256" key="1">
    <source>
        <dbReference type="SAM" id="Phobius"/>
    </source>
</evidence>
<proteinExistence type="predicted"/>
<keyword evidence="1" id="KW-1133">Transmembrane helix</keyword>
<name>A0A379WRY2_SALET</name>
<sequence>MFIEIVITEYIHIFVVVDEAIFILFVQEKKKSFLATMTLINFVAANQKNYAFNLLSVFIMVFWSVILISNMQTDINHNEK</sequence>
<gene>
    <name evidence="2" type="ORF">NCTC8261_02938</name>
</gene>
<evidence type="ECO:0000313" key="2">
    <source>
        <dbReference type="EMBL" id="SUH36670.1"/>
    </source>
</evidence>
<dbReference type="EMBL" id="UGXT01000002">
    <property type="protein sequence ID" value="SUH36670.1"/>
    <property type="molecule type" value="Genomic_DNA"/>
</dbReference>
<accession>A0A379WRY2</accession>
<evidence type="ECO:0000313" key="3">
    <source>
        <dbReference type="Proteomes" id="UP000254712"/>
    </source>
</evidence>
<reference evidence="2 3" key="1">
    <citation type="submission" date="2018-06" db="EMBL/GenBank/DDBJ databases">
        <authorList>
            <consortium name="Pathogen Informatics"/>
            <person name="Doyle S."/>
        </authorList>
    </citation>
    <scope>NUCLEOTIDE SEQUENCE [LARGE SCALE GENOMIC DNA]</scope>
    <source>
        <strain evidence="2 3">NCTC8261</strain>
    </source>
</reference>
<keyword evidence="1" id="KW-0472">Membrane</keyword>
<dbReference type="AlphaFoldDB" id="A0A379WRY2"/>
<protein>
    <submittedName>
        <fullName evidence="2">Transposase family protein</fullName>
    </submittedName>
</protein>
<organism evidence="2 3">
    <name type="scientific">Salmonella enterica I</name>
    <dbReference type="NCBI Taxonomy" id="59201"/>
    <lineage>
        <taxon>Bacteria</taxon>
        <taxon>Pseudomonadati</taxon>
        <taxon>Pseudomonadota</taxon>
        <taxon>Gammaproteobacteria</taxon>
        <taxon>Enterobacterales</taxon>
        <taxon>Enterobacteriaceae</taxon>
        <taxon>Salmonella</taxon>
    </lineage>
</organism>
<dbReference type="Proteomes" id="UP000254712">
    <property type="component" value="Unassembled WGS sequence"/>
</dbReference>
<keyword evidence="1" id="KW-0812">Transmembrane</keyword>